<evidence type="ECO:0000256" key="1">
    <source>
        <dbReference type="SAM" id="MobiDB-lite"/>
    </source>
</evidence>
<dbReference type="Pfam" id="PF04860">
    <property type="entry name" value="Phage_portal"/>
    <property type="match status" value="1"/>
</dbReference>
<comment type="caution">
    <text evidence="2">The sequence shown here is derived from an EMBL/GenBank/DDBJ whole genome shotgun (WGS) entry which is preliminary data.</text>
</comment>
<evidence type="ECO:0000313" key="3">
    <source>
        <dbReference type="Proteomes" id="UP000237797"/>
    </source>
</evidence>
<dbReference type="InterPro" id="IPR006427">
    <property type="entry name" value="Portal_HK97"/>
</dbReference>
<feature type="region of interest" description="Disordered" evidence="1">
    <location>
        <begin position="394"/>
        <end position="414"/>
    </location>
</feature>
<dbReference type="AlphaFoldDB" id="A0A2T0LC37"/>
<evidence type="ECO:0000313" key="2">
    <source>
        <dbReference type="EMBL" id="PRX39514.1"/>
    </source>
</evidence>
<protein>
    <submittedName>
        <fullName evidence="2">HK97 family phage portal protein</fullName>
    </submittedName>
</protein>
<accession>A0A2T0LC37</accession>
<reference evidence="2 3" key="1">
    <citation type="submission" date="2018-03" db="EMBL/GenBank/DDBJ databases">
        <title>Genomic Encyclopedia of Archaeal and Bacterial Type Strains, Phase II (KMG-II): from individual species to whole genera.</title>
        <authorList>
            <person name="Goeker M."/>
        </authorList>
    </citation>
    <scope>NUCLEOTIDE SEQUENCE [LARGE SCALE GENOMIC DNA]</scope>
    <source>
        <strain evidence="2 3">DSM 44946</strain>
    </source>
</reference>
<name>A0A2T0LC37_9BACL</name>
<dbReference type="InterPro" id="IPR006944">
    <property type="entry name" value="Phage/GTA_portal"/>
</dbReference>
<proteinExistence type="predicted"/>
<feature type="compositionally biased region" description="Basic and acidic residues" evidence="1">
    <location>
        <begin position="397"/>
        <end position="414"/>
    </location>
</feature>
<dbReference type="RefSeq" id="WP_245891583.1">
    <property type="nucleotide sequence ID" value="NZ_PVNE01000024.1"/>
</dbReference>
<organism evidence="2 3">
    <name type="scientific">Planifilum fimeticola</name>
    <dbReference type="NCBI Taxonomy" id="201975"/>
    <lineage>
        <taxon>Bacteria</taxon>
        <taxon>Bacillati</taxon>
        <taxon>Bacillota</taxon>
        <taxon>Bacilli</taxon>
        <taxon>Bacillales</taxon>
        <taxon>Thermoactinomycetaceae</taxon>
        <taxon>Planifilum</taxon>
    </lineage>
</organism>
<gene>
    <name evidence="2" type="ORF">CLV97_12452</name>
</gene>
<dbReference type="Proteomes" id="UP000237797">
    <property type="component" value="Unassembled WGS sequence"/>
</dbReference>
<dbReference type="EMBL" id="PVNE01000024">
    <property type="protein sequence ID" value="PRX39514.1"/>
    <property type="molecule type" value="Genomic_DNA"/>
</dbReference>
<dbReference type="NCBIfam" id="TIGR01537">
    <property type="entry name" value="portal_HK97"/>
    <property type="match status" value="1"/>
</dbReference>
<keyword evidence="3" id="KW-1185">Reference proteome</keyword>
<sequence>MRFIQRMKMAWNVLTGRYSGLGYDFTKWFSPSNIFAGKTSNTLATVETIFAAVSRLSNAMASLPLKLYQDYTPVNNPIADLLANSPNPNMTSFDFIRTMEVCRNTHGNAYALKIYDDLYQVAALLPLDPSRVEPVIEEKTRELWYEIEGDEGRYFVHNMDMIHVKHIPTVGQSLAYHSVGYKGISPIDVLKNTVDYDGKVRTFSLEQMNSAILASFILKLGANVSKEKKAEILNNFKEFYQANGGVIIQESGMEITPIERNIIDTKVFEVEKITRGRVATVFNMPVHMLGETEGHSYSSMEQLSLEFVQGTLIPIVRQYEQELNRKLLTKRQRSRGLGFKFNVNALLRGDIKTRGDFYFKGIRSGWFTPNEVRAYEELPPMKGGDKLYMSRDLTPIDQREGQPEQEREEVIIRR</sequence>